<keyword evidence="7" id="KW-0131">Cell cycle</keyword>
<evidence type="ECO:0000256" key="6">
    <source>
        <dbReference type="ARBA" id="ARBA00022840"/>
    </source>
</evidence>
<keyword evidence="5 7" id="KW-0547">Nucleotide-binding</keyword>
<evidence type="ECO:0000256" key="7">
    <source>
        <dbReference type="HAMAP-Rule" id="MF_00639"/>
    </source>
</evidence>
<dbReference type="Gene3D" id="3.90.190.20">
    <property type="entry name" value="Mur ligase, C-terminal domain"/>
    <property type="match status" value="1"/>
</dbReference>
<evidence type="ECO:0000256" key="4">
    <source>
        <dbReference type="ARBA" id="ARBA00022598"/>
    </source>
</evidence>
<keyword evidence="4 7" id="KW-0436">Ligase</keyword>
<dbReference type="NCBIfam" id="TIGR01087">
    <property type="entry name" value="murD"/>
    <property type="match status" value="1"/>
</dbReference>
<dbReference type="PANTHER" id="PTHR43692:SF1">
    <property type="entry name" value="UDP-N-ACETYLMURAMOYLALANINE--D-GLUTAMATE LIGASE"/>
    <property type="match status" value="1"/>
</dbReference>
<dbReference type="HOGENOM" id="CLU_032540_0_0_11"/>
<comment type="similarity">
    <text evidence="7">Belongs to the MurCDEF family.</text>
</comment>
<organism evidence="9 10">
    <name type="scientific">Bifidobacterium [indicum] DSM 20214 = LMG 11587</name>
    <dbReference type="NCBI Taxonomy" id="1341694"/>
    <lineage>
        <taxon>Bacteria</taxon>
        <taxon>Bacillati</taxon>
        <taxon>Actinomycetota</taxon>
        <taxon>Actinomycetes</taxon>
        <taxon>Bifidobacteriales</taxon>
        <taxon>Bifidobacteriaceae</taxon>
        <taxon>Bifidobacterium</taxon>
    </lineage>
</organism>
<keyword evidence="3 7" id="KW-0963">Cytoplasm</keyword>
<reference evidence="9 10" key="1">
    <citation type="journal article" date="2014" name="Appl. Environ. Microbiol.">
        <title>Genomic encyclopedia of type strains of the genus Bifidobacterium.</title>
        <authorList>
            <person name="Milani C."/>
            <person name="Lugli G.A."/>
            <person name="Duranti S."/>
            <person name="Turroni F."/>
            <person name="Bottacini F."/>
            <person name="Mangifesta M."/>
            <person name="Sanchez B."/>
            <person name="Viappiani A."/>
            <person name="Mancabelli L."/>
            <person name="Taminiau B."/>
            <person name="Delcenserie V."/>
            <person name="Barrangou R."/>
            <person name="Margolles A."/>
            <person name="van Sinderen D."/>
            <person name="Ventura M."/>
        </authorList>
    </citation>
    <scope>NUCLEOTIDE SEQUENCE [LARGE SCALE GENOMIC DNA]</scope>
    <source>
        <strain evidence="9 10">LMG 11587</strain>
    </source>
</reference>
<keyword evidence="10" id="KW-1185">Reference proteome</keyword>
<evidence type="ECO:0000256" key="5">
    <source>
        <dbReference type="ARBA" id="ARBA00022741"/>
    </source>
</evidence>
<dbReference type="HAMAP" id="MF_00639">
    <property type="entry name" value="MurD"/>
    <property type="match status" value="1"/>
</dbReference>
<evidence type="ECO:0000256" key="3">
    <source>
        <dbReference type="ARBA" id="ARBA00022490"/>
    </source>
</evidence>
<keyword evidence="6 7" id="KW-0067">ATP-binding</keyword>
<dbReference type="Gene3D" id="3.40.1190.10">
    <property type="entry name" value="Mur-like, catalytic domain"/>
    <property type="match status" value="1"/>
</dbReference>
<dbReference type="Proteomes" id="UP000028569">
    <property type="component" value="Chromosome"/>
</dbReference>
<dbReference type="EC" id="6.3.2.9" evidence="7"/>
<gene>
    <name evidence="7" type="primary">murD</name>
    <name evidence="9" type="ORF">BINDI_0399</name>
</gene>
<evidence type="ECO:0000256" key="2">
    <source>
        <dbReference type="ARBA" id="ARBA00004752"/>
    </source>
</evidence>
<dbReference type="PANTHER" id="PTHR43692">
    <property type="entry name" value="UDP-N-ACETYLMURAMOYLALANINE--D-GLUTAMATE LIGASE"/>
    <property type="match status" value="1"/>
</dbReference>
<dbReference type="GO" id="GO:0051301">
    <property type="term" value="P:cell division"/>
    <property type="evidence" value="ECO:0007669"/>
    <property type="project" value="UniProtKB-KW"/>
</dbReference>
<dbReference type="InterPro" id="IPR005762">
    <property type="entry name" value="MurD"/>
</dbReference>
<evidence type="ECO:0000256" key="1">
    <source>
        <dbReference type="ARBA" id="ARBA00004496"/>
    </source>
</evidence>
<comment type="function">
    <text evidence="7">Cell wall formation. Catalyzes the addition of glutamate to the nucleotide precursor UDP-N-acetylmuramoyl-L-alanine (UMA).</text>
</comment>
<dbReference type="Pfam" id="PF08245">
    <property type="entry name" value="Mur_ligase_M"/>
    <property type="match status" value="1"/>
</dbReference>
<proteinExistence type="inferred from homology"/>
<dbReference type="GO" id="GO:0005737">
    <property type="term" value="C:cytoplasm"/>
    <property type="evidence" value="ECO:0007669"/>
    <property type="project" value="UniProtKB-SubCell"/>
</dbReference>
<comment type="pathway">
    <text evidence="2 7">Cell wall biogenesis; peptidoglycan biosynthesis.</text>
</comment>
<dbReference type="GO" id="GO:0008360">
    <property type="term" value="P:regulation of cell shape"/>
    <property type="evidence" value="ECO:0007669"/>
    <property type="project" value="UniProtKB-KW"/>
</dbReference>
<dbReference type="InterPro" id="IPR036565">
    <property type="entry name" value="Mur-like_cat_sf"/>
</dbReference>
<dbReference type="OrthoDB" id="9809796at2"/>
<keyword evidence="7" id="KW-0573">Peptidoglycan synthesis</keyword>
<dbReference type="GO" id="GO:0009252">
    <property type="term" value="P:peptidoglycan biosynthetic process"/>
    <property type="evidence" value="ECO:0007669"/>
    <property type="project" value="UniProtKB-UniRule"/>
</dbReference>
<dbReference type="InterPro" id="IPR036615">
    <property type="entry name" value="Mur_ligase_C_dom_sf"/>
</dbReference>
<dbReference type="InterPro" id="IPR013221">
    <property type="entry name" value="Mur_ligase_cen"/>
</dbReference>
<dbReference type="SUPFAM" id="SSF53623">
    <property type="entry name" value="MurD-like peptide ligases, catalytic domain"/>
    <property type="match status" value="1"/>
</dbReference>
<name>A0A087VTF4_9BIFI</name>
<feature type="domain" description="Mur ligase central" evidence="8">
    <location>
        <begin position="106"/>
        <end position="223"/>
    </location>
</feature>
<dbReference type="EMBL" id="CP006018">
    <property type="protein sequence ID" value="AIC91680.1"/>
    <property type="molecule type" value="Genomic_DNA"/>
</dbReference>
<sequence length="477" mass="50374">MDMSDKRVLVVGLGISGRSVAEALRGRVAAVTTLDQNVAEADLRDFESIDWGQTDLVVTSPVFNPRTSFILEAQRRGIPVVSEVEAAWRMRVNSTRTGAPAPWIGITGTNGKTSTTQMVSAMMESSGMRAPAVGNIGKAVSQAVLDPANDVLCVELSSFQLHFTESPALECAAITNLAADHLDWHGGFEQYAADKAMIYEGVRKALVYNADDHRVCALADQAHPAPGCAKVGFTLGAPEPGQIGVDGGWVVDMSGLGGGQPGLAERLVALADLTHLCEPDGTVYPHLLADALCALALCLGAGADRDAALEAMRVFAPGDHRIQTVASLGSGAEAIRFVDDSKATNAHAAKASLSSYPDGSVVWIAGGLAKGGRFEDLVRTQARRMAGAVIIGKDQTTMLQAFESEAPDIPLTIIDPDSEQDVMGRAVRAAGDYAHPGQVVLLAPACASMDQFKSYADRGRKFADQARRWVKAHGENR</sequence>
<dbReference type="RefSeq" id="WP_033490784.1">
    <property type="nucleotide sequence ID" value="NZ_CP006018.1"/>
</dbReference>
<dbReference type="UniPathway" id="UPA00219"/>
<dbReference type="KEGG" id="bii:BINDI_0399"/>
<comment type="subcellular location">
    <subcellularLocation>
        <location evidence="1 7">Cytoplasm</location>
    </subcellularLocation>
</comment>
<dbReference type="SUPFAM" id="SSF51984">
    <property type="entry name" value="MurCD N-terminal domain"/>
    <property type="match status" value="1"/>
</dbReference>
<dbReference type="GO" id="GO:0071555">
    <property type="term" value="P:cell wall organization"/>
    <property type="evidence" value="ECO:0007669"/>
    <property type="project" value="UniProtKB-KW"/>
</dbReference>
<accession>A0A087VTF4</accession>
<evidence type="ECO:0000259" key="8">
    <source>
        <dbReference type="Pfam" id="PF08245"/>
    </source>
</evidence>
<feature type="binding site" evidence="7">
    <location>
        <begin position="108"/>
        <end position="114"/>
    </location>
    <ligand>
        <name>ATP</name>
        <dbReference type="ChEBI" id="CHEBI:30616"/>
    </ligand>
</feature>
<dbReference type="AlphaFoldDB" id="A0A087VTF4"/>
<dbReference type="Gene3D" id="3.40.50.720">
    <property type="entry name" value="NAD(P)-binding Rossmann-like Domain"/>
    <property type="match status" value="1"/>
</dbReference>
<keyword evidence="7" id="KW-0961">Cell wall biogenesis/degradation</keyword>
<keyword evidence="7" id="KW-0132">Cell division</keyword>
<evidence type="ECO:0000313" key="9">
    <source>
        <dbReference type="EMBL" id="AIC91680.1"/>
    </source>
</evidence>
<dbReference type="GO" id="GO:0005524">
    <property type="term" value="F:ATP binding"/>
    <property type="evidence" value="ECO:0007669"/>
    <property type="project" value="UniProtKB-UniRule"/>
</dbReference>
<comment type="catalytic activity">
    <reaction evidence="7">
        <text>UDP-N-acetyl-alpha-D-muramoyl-L-alanine + D-glutamate + ATP = UDP-N-acetyl-alpha-D-muramoyl-L-alanyl-D-glutamate + ADP + phosphate + H(+)</text>
        <dbReference type="Rhea" id="RHEA:16429"/>
        <dbReference type="ChEBI" id="CHEBI:15378"/>
        <dbReference type="ChEBI" id="CHEBI:29986"/>
        <dbReference type="ChEBI" id="CHEBI:30616"/>
        <dbReference type="ChEBI" id="CHEBI:43474"/>
        <dbReference type="ChEBI" id="CHEBI:83898"/>
        <dbReference type="ChEBI" id="CHEBI:83900"/>
        <dbReference type="ChEBI" id="CHEBI:456216"/>
        <dbReference type="EC" id="6.3.2.9"/>
    </reaction>
</comment>
<evidence type="ECO:0000313" key="10">
    <source>
        <dbReference type="Proteomes" id="UP000028569"/>
    </source>
</evidence>
<dbReference type="GO" id="GO:0008764">
    <property type="term" value="F:UDP-N-acetylmuramoylalanine-D-glutamate ligase activity"/>
    <property type="evidence" value="ECO:0007669"/>
    <property type="project" value="UniProtKB-UniRule"/>
</dbReference>
<protein>
    <recommendedName>
        <fullName evidence="7">UDP-N-acetylmuramoylalanine--D-glutamate ligase</fullName>
        <ecNumber evidence="7">6.3.2.9</ecNumber>
    </recommendedName>
    <alternativeName>
        <fullName evidence="7">D-glutamic acid-adding enzyme</fullName>
    </alternativeName>
    <alternativeName>
        <fullName evidence="7">UDP-N-acetylmuramoyl-L-alanyl-D-glutamate synthetase</fullName>
    </alternativeName>
</protein>
<dbReference type="SUPFAM" id="SSF53244">
    <property type="entry name" value="MurD-like peptide ligases, peptide-binding domain"/>
    <property type="match status" value="1"/>
</dbReference>
<keyword evidence="7" id="KW-0133">Cell shape</keyword>